<accession>A0A4Q0SVL8</accession>
<comment type="caution">
    <text evidence="2">The sequence shown here is derived from an EMBL/GenBank/DDBJ whole genome shotgun (WGS) entry which is preliminary data.</text>
</comment>
<dbReference type="AlphaFoldDB" id="A0A4Q0SVL8"/>
<organism evidence="2 3">
    <name type="scientific">Granulicella sibirica</name>
    <dbReference type="NCBI Taxonomy" id="2479048"/>
    <lineage>
        <taxon>Bacteria</taxon>
        <taxon>Pseudomonadati</taxon>
        <taxon>Acidobacteriota</taxon>
        <taxon>Terriglobia</taxon>
        <taxon>Terriglobales</taxon>
        <taxon>Acidobacteriaceae</taxon>
        <taxon>Granulicella</taxon>
    </lineage>
</organism>
<evidence type="ECO:0000313" key="2">
    <source>
        <dbReference type="EMBL" id="RXH55073.1"/>
    </source>
</evidence>
<dbReference type="RefSeq" id="WP_161571069.1">
    <property type="nucleotide sequence ID" value="NZ_RDSM01000003.1"/>
</dbReference>
<proteinExistence type="predicted"/>
<sequence>MIKHEDARSGTQYVAVTEVNRHEPDPSTFAVPGNYKVVDETPPTVESAAAGH</sequence>
<feature type="region of interest" description="Disordered" evidence="1">
    <location>
        <begin position="20"/>
        <end position="52"/>
    </location>
</feature>
<reference evidence="2 3" key="1">
    <citation type="submission" date="2018-11" db="EMBL/GenBank/DDBJ databases">
        <authorList>
            <person name="Mardanov A.V."/>
            <person name="Ravin N.V."/>
            <person name="Dedysh S.N."/>
        </authorList>
    </citation>
    <scope>NUCLEOTIDE SEQUENCE [LARGE SCALE GENOMIC DNA]</scope>
    <source>
        <strain evidence="2 3">AF10</strain>
    </source>
</reference>
<evidence type="ECO:0000313" key="3">
    <source>
        <dbReference type="Proteomes" id="UP000289437"/>
    </source>
</evidence>
<dbReference type="Proteomes" id="UP000289437">
    <property type="component" value="Unassembled WGS sequence"/>
</dbReference>
<name>A0A4Q0SVL8_9BACT</name>
<gene>
    <name evidence="2" type="ORF">GRAN_4177</name>
</gene>
<protein>
    <submittedName>
        <fullName evidence="2">Uncharacterized protein</fullName>
    </submittedName>
</protein>
<keyword evidence="3" id="KW-1185">Reference proteome</keyword>
<reference evidence="3" key="2">
    <citation type="submission" date="2019-02" db="EMBL/GenBank/DDBJ databases">
        <title>Granulicella sibirica sp. nov., a psychrotolerant acidobacterium isolated from an organic soil layer in forested tundra, West Siberia.</title>
        <authorList>
            <person name="Oshkin I.Y."/>
            <person name="Kulichevskaya I.S."/>
            <person name="Rijpstra W.I.C."/>
            <person name="Sinninghe Damste J.S."/>
            <person name="Rakitin A.L."/>
            <person name="Ravin N.V."/>
            <person name="Dedysh S.N."/>
        </authorList>
    </citation>
    <scope>NUCLEOTIDE SEQUENCE [LARGE SCALE GENOMIC DNA]</scope>
    <source>
        <strain evidence="3">AF10</strain>
    </source>
</reference>
<dbReference type="EMBL" id="RDSM01000003">
    <property type="protein sequence ID" value="RXH55073.1"/>
    <property type="molecule type" value="Genomic_DNA"/>
</dbReference>
<dbReference type="OrthoDB" id="128756at2"/>
<evidence type="ECO:0000256" key="1">
    <source>
        <dbReference type="SAM" id="MobiDB-lite"/>
    </source>
</evidence>